<proteinExistence type="predicted"/>
<dbReference type="PANTHER" id="PTHR24148">
    <property type="entry name" value="ANKYRIN REPEAT DOMAIN-CONTAINING PROTEIN 39 HOMOLOG-RELATED"/>
    <property type="match status" value="1"/>
</dbReference>
<dbReference type="EMBL" id="SWKV01000020">
    <property type="protein sequence ID" value="KAF3041535.1"/>
    <property type="molecule type" value="Genomic_DNA"/>
</dbReference>
<evidence type="ECO:0000259" key="1">
    <source>
        <dbReference type="Pfam" id="PF06985"/>
    </source>
</evidence>
<keyword evidence="3" id="KW-1185">Reference proteome</keyword>
<evidence type="ECO:0000313" key="2">
    <source>
        <dbReference type="EMBL" id="KAF3041535.1"/>
    </source>
</evidence>
<dbReference type="Proteomes" id="UP000758155">
    <property type="component" value="Unassembled WGS sequence"/>
</dbReference>
<dbReference type="InterPro" id="IPR052895">
    <property type="entry name" value="HetReg/Transcr_Mod"/>
</dbReference>
<reference evidence="2" key="1">
    <citation type="submission" date="2019-04" db="EMBL/GenBank/DDBJ databases">
        <title>Sequencing of skin fungus with MAO and IRED activity.</title>
        <authorList>
            <person name="Marsaioli A.J."/>
            <person name="Bonatto J.M.C."/>
            <person name="Reis Junior O."/>
        </authorList>
    </citation>
    <scope>NUCLEOTIDE SEQUENCE</scope>
    <source>
        <strain evidence="2">28M1</strain>
    </source>
</reference>
<dbReference type="InterPro" id="IPR010730">
    <property type="entry name" value="HET"/>
</dbReference>
<comment type="caution">
    <text evidence="2">The sequence shown here is derived from an EMBL/GenBank/DDBJ whole genome shotgun (WGS) entry which is preliminary data.</text>
</comment>
<protein>
    <recommendedName>
        <fullName evidence="1">Heterokaryon incompatibility domain-containing protein</fullName>
    </recommendedName>
</protein>
<accession>A0A9P4WTI8</accession>
<dbReference type="PANTHER" id="PTHR24148:SF73">
    <property type="entry name" value="HET DOMAIN PROTEIN (AFU_ORTHOLOGUE AFUA_8G01020)"/>
    <property type="match status" value="1"/>
</dbReference>
<dbReference type="AlphaFoldDB" id="A0A9P4WTI8"/>
<name>A0A9P4WTI8_9PLEO</name>
<dbReference type="OrthoDB" id="194358at2759"/>
<sequence>MTANINLVYNHEPLDASSRQIRLMNVVTSYTTGDPVSIKLGTYGLDTAPTYIALSYAWDDADPEYRDVTYPISINGAFLLVGRSLYTALIELRDKIQELSEDSPLVAMPIWVDRVCIDQLNISERNHQVMMMASIYRGAERVVIWLPEAHLEPDDLELTNWLYAEDRSLNLADESDLESIGRVRSAFKATYWTRLWIVQEILLAKERYVLCSGCMLISWKLMSKLHDHYKDAFVNKRVYEIEELLAGSLNDIPMPLGEAINRFCSQGCKDPRDKVYALQGIVMDGEQVVIDYHKPVYEVFVDTVRVMHEAYVLRLDHFANNTFIYRGDNQVSAMRGNYFYDYLRLLARELGLLEGSFGQTSNEGGDQRQGLGAMLRDLFHGHRKYPLLNCIMTDCPMKIGYVDEAFTGPARSNAAPARWWTECEGKRKYYK</sequence>
<organism evidence="2 3">
    <name type="scientific">Didymella heteroderae</name>
    <dbReference type="NCBI Taxonomy" id="1769908"/>
    <lineage>
        <taxon>Eukaryota</taxon>
        <taxon>Fungi</taxon>
        <taxon>Dikarya</taxon>
        <taxon>Ascomycota</taxon>
        <taxon>Pezizomycotina</taxon>
        <taxon>Dothideomycetes</taxon>
        <taxon>Pleosporomycetidae</taxon>
        <taxon>Pleosporales</taxon>
        <taxon>Pleosporineae</taxon>
        <taxon>Didymellaceae</taxon>
        <taxon>Didymella</taxon>
    </lineage>
</organism>
<gene>
    <name evidence="2" type="ORF">E8E12_005836</name>
</gene>
<evidence type="ECO:0000313" key="3">
    <source>
        <dbReference type="Proteomes" id="UP000758155"/>
    </source>
</evidence>
<feature type="domain" description="Heterokaryon incompatibility" evidence="1">
    <location>
        <begin position="51"/>
        <end position="200"/>
    </location>
</feature>
<dbReference type="Pfam" id="PF06985">
    <property type="entry name" value="HET"/>
    <property type="match status" value="1"/>
</dbReference>